<dbReference type="Pfam" id="PF07929">
    <property type="entry name" value="PRiA4_ORF3"/>
    <property type="match status" value="1"/>
</dbReference>
<comment type="caution">
    <text evidence="3">The sequence shown here is derived from an EMBL/GenBank/DDBJ whole genome shotgun (WGS) entry which is preliminary data.</text>
</comment>
<dbReference type="InterPro" id="IPR024047">
    <property type="entry name" value="MM3350-like_sf"/>
</dbReference>
<dbReference type="Proteomes" id="UP000823865">
    <property type="component" value="Unassembled WGS sequence"/>
</dbReference>
<dbReference type="InterPro" id="IPR012912">
    <property type="entry name" value="Plasmid_pRiA4b_Orf3-like"/>
</dbReference>
<evidence type="ECO:0000313" key="4">
    <source>
        <dbReference type="Proteomes" id="UP000823865"/>
    </source>
</evidence>
<feature type="compositionally biased region" description="Polar residues" evidence="1">
    <location>
        <begin position="136"/>
        <end position="147"/>
    </location>
</feature>
<feature type="region of interest" description="Disordered" evidence="1">
    <location>
        <begin position="125"/>
        <end position="148"/>
    </location>
</feature>
<protein>
    <recommendedName>
        <fullName evidence="2">Plasmid pRiA4b Orf3-like domain-containing protein</fullName>
    </recommendedName>
</protein>
<organism evidence="3 4">
    <name type="scientific">Candidatus Paraprevotella stercoravium</name>
    <dbReference type="NCBI Taxonomy" id="2838725"/>
    <lineage>
        <taxon>Bacteria</taxon>
        <taxon>Pseudomonadati</taxon>
        <taxon>Bacteroidota</taxon>
        <taxon>Bacteroidia</taxon>
        <taxon>Bacteroidales</taxon>
        <taxon>Prevotellaceae</taxon>
        <taxon>Paraprevotella</taxon>
    </lineage>
</organism>
<dbReference type="Gene3D" id="3.10.290.30">
    <property type="entry name" value="MM3350-like"/>
    <property type="match status" value="1"/>
</dbReference>
<accession>A0A9E2P1Z5</accession>
<feature type="compositionally biased region" description="Acidic residues" evidence="1">
    <location>
        <begin position="164"/>
        <end position="178"/>
    </location>
</feature>
<proteinExistence type="predicted"/>
<evidence type="ECO:0000313" key="3">
    <source>
        <dbReference type="EMBL" id="MBU3854283.1"/>
    </source>
</evidence>
<name>A0A9E2P1Z5_9BACT</name>
<feature type="domain" description="Plasmid pRiA4b Orf3-like" evidence="2">
    <location>
        <begin position="12"/>
        <end position="178"/>
    </location>
</feature>
<gene>
    <name evidence="3" type="ORF">H9789_10815</name>
</gene>
<reference evidence="3" key="1">
    <citation type="journal article" date="2021" name="PeerJ">
        <title>Extensive microbial diversity within the chicken gut microbiome revealed by metagenomics and culture.</title>
        <authorList>
            <person name="Gilroy R."/>
            <person name="Ravi A."/>
            <person name="Getino M."/>
            <person name="Pursley I."/>
            <person name="Horton D.L."/>
            <person name="Alikhan N.F."/>
            <person name="Baker D."/>
            <person name="Gharbi K."/>
            <person name="Hall N."/>
            <person name="Watson M."/>
            <person name="Adriaenssens E.M."/>
            <person name="Foster-Nyarko E."/>
            <person name="Jarju S."/>
            <person name="Secka A."/>
            <person name="Antonio M."/>
            <person name="Oren A."/>
            <person name="Chaudhuri R.R."/>
            <person name="La Ragione R."/>
            <person name="Hildebrand F."/>
            <person name="Pallen M.J."/>
        </authorList>
    </citation>
    <scope>NUCLEOTIDE SEQUENCE</scope>
    <source>
        <strain evidence="3">G3-2149</strain>
    </source>
</reference>
<reference evidence="3" key="2">
    <citation type="submission" date="2021-04" db="EMBL/GenBank/DDBJ databases">
        <authorList>
            <person name="Gilroy R."/>
        </authorList>
    </citation>
    <scope>NUCLEOTIDE SEQUENCE</scope>
    <source>
        <strain evidence="3">G3-2149</strain>
    </source>
</reference>
<dbReference type="SUPFAM" id="SSF159941">
    <property type="entry name" value="MM3350-like"/>
    <property type="match status" value="1"/>
</dbReference>
<evidence type="ECO:0000259" key="2">
    <source>
        <dbReference type="Pfam" id="PF07929"/>
    </source>
</evidence>
<dbReference type="EMBL" id="JAHLFU010000219">
    <property type="protein sequence ID" value="MBU3854283.1"/>
    <property type="molecule type" value="Genomic_DNA"/>
</dbReference>
<feature type="region of interest" description="Disordered" evidence="1">
    <location>
        <begin position="164"/>
        <end position="184"/>
    </location>
</feature>
<sequence length="184" mass="21493">MIFRFTLISDEVEDFIREYKIDSDATFYDLHQIILNSCHFQDDQITSFFLCNEDWEKEQEVVLEDMGTSSSDEDLYVMRNTLLSDLLEEEKQRMIYVFDPLNDRVFFMELTEIVFGEQLENPVCSRQHGEPPVQISEDQMLTDSSMASDAKGKIDLDEEFYGADSFDGEEFDPEGFDITEDKSC</sequence>
<dbReference type="AlphaFoldDB" id="A0A9E2P1Z5"/>
<evidence type="ECO:0000256" key="1">
    <source>
        <dbReference type="SAM" id="MobiDB-lite"/>
    </source>
</evidence>